<dbReference type="Proteomes" id="UP000317652">
    <property type="component" value="Unassembled WGS sequence"/>
</dbReference>
<evidence type="ECO:0000313" key="3">
    <source>
        <dbReference type="Proteomes" id="UP000317652"/>
    </source>
</evidence>
<dbReference type="PANTHER" id="PTHR46889">
    <property type="entry name" value="TRANSPOSASE INSF FOR INSERTION SEQUENCE IS3B-RELATED"/>
    <property type="match status" value="1"/>
</dbReference>
<dbReference type="RefSeq" id="WP_080748437.1">
    <property type="nucleotide sequence ID" value="NZ_CABGGS010000002.1"/>
</dbReference>
<dbReference type="SUPFAM" id="SSF53098">
    <property type="entry name" value="Ribonuclease H-like"/>
    <property type="match status" value="1"/>
</dbReference>
<evidence type="ECO:0000259" key="1">
    <source>
        <dbReference type="PROSITE" id="PS50994"/>
    </source>
</evidence>
<sequence length="149" mass="16495">MVTVQPSDRTDAVPGVMTKLTLGYSLTSSISSATCRVTDIVAYRLLDIPVQWLTDNGSAYTAHETRKFARDLNLEPCTTAVSSPEINEIAESFVKMIKRDCIGIMANPDSLAAVINPAVVFIHYNKRHPHSALGYQSPQEYIRRKLSQP</sequence>
<comment type="caution">
    <text evidence="2">The sequence shown here is derived from an EMBL/GenBank/DDBJ whole genome shotgun (WGS) entry which is preliminary data.</text>
</comment>
<organism evidence="2 3">
    <name type="scientific">Klebsiella spallanzanii</name>
    <dbReference type="NCBI Taxonomy" id="2587528"/>
    <lineage>
        <taxon>Bacteria</taxon>
        <taxon>Pseudomonadati</taxon>
        <taxon>Pseudomonadota</taxon>
        <taxon>Gammaproteobacteria</taxon>
        <taxon>Enterobacterales</taxon>
        <taxon>Enterobacteriaceae</taxon>
        <taxon>Klebsiella/Raoultella group</taxon>
        <taxon>Klebsiella</taxon>
    </lineage>
</organism>
<name>A0ABY6V6D6_9ENTR</name>
<dbReference type="Pfam" id="PF13683">
    <property type="entry name" value="rve_3"/>
    <property type="match status" value="1"/>
</dbReference>
<dbReference type="GeneID" id="57427227"/>
<gene>
    <name evidence="2" type="ORF">SB6411_04460</name>
</gene>
<feature type="domain" description="Integrase catalytic" evidence="1">
    <location>
        <begin position="37"/>
        <end position="146"/>
    </location>
</feature>
<dbReference type="PROSITE" id="PS50994">
    <property type="entry name" value="INTEGRASE"/>
    <property type="match status" value="1"/>
</dbReference>
<evidence type="ECO:0000313" key="2">
    <source>
        <dbReference type="EMBL" id="VUS28472.1"/>
    </source>
</evidence>
<reference evidence="2 3" key="1">
    <citation type="submission" date="2019-07" db="EMBL/GenBank/DDBJ databases">
        <authorList>
            <person name="Brisse S."/>
            <person name="Rodrigues C."/>
            <person name="Thorpe H."/>
        </authorList>
    </citation>
    <scope>NUCLEOTIDE SEQUENCE [LARGE SCALE GENOMIC DNA]</scope>
    <source>
        <strain evidence="2">SB6411</strain>
    </source>
</reference>
<accession>A0ABY6V6D6</accession>
<dbReference type="InterPro" id="IPR001584">
    <property type="entry name" value="Integrase_cat-core"/>
</dbReference>
<dbReference type="Gene3D" id="3.30.420.10">
    <property type="entry name" value="Ribonuclease H-like superfamily/Ribonuclease H"/>
    <property type="match status" value="1"/>
</dbReference>
<dbReference type="PANTHER" id="PTHR46889:SF4">
    <property type="entry name" value="TRANSPOSASE INSO FOR INSERTION SEQUENCE ELEMENT IS911B-RELATED"/>
    <property type="match status" value="1"/>
</dbReference>
<keyword evidence="3" id="KW-1185">Reference proteome</keyword>
<dbReference type="InterPro" id="IPR036397">
    <property type="entry name" value="RNaseH_sf"/>
</dbReference>
<dbReference type="EMBL" id="CABGGS010000002">
    <property type="protein sequence ID" value="VUS28472.1"/>
    <property type="molecule type" value="Genomic_DNA"/>
</dbReference>
<protein>
    <recommendedName>
        <fullName evidence="1">Integrase catalytic domain-containing protein</fullName>
    </recommendedName>
</protein>
<dbReference type="InterPro" id="IPR050900">
    <property type="entry name" value="Transposase_IS3/IS150/IS904"/>
</dbReference>
<proteinExistence type="predicted"/>
<dbReference type="InterPro" id="IPR012337">
    <property type="entry name" value="RNaseH-like_sf"/>
</dbReference>